<comment type="similarity">
    <text evidence="1">Belongs to the bacterial solute-binding protein 5 family.</text>
</comment>
<accession>L0I9J3</accession>
<dbReference type="KEGG" id="hru:Halru_0869"/>
<dbReference type="eggNOG" id="arCOG01534">
    <property type="taxonomic scope" value="Archaea"/>
</dbReference>
<evidence type="ECO:0000259" key="4">
    <source>
        <dbReference type="Pfam" id="PF00496"/>
    </source>
</evidence>
<sequence>MDSTTRESPLSRRTVLGTATAGAVLGLSGCLRGIRNLFRDEPADGFSLSVASVSPADDPQAAAVADRLESALETAGIDVERETLPQSRFLRRILIDHEFDLFVDRTPRLADPSALYGLLHTRFDAEWGWQNPYGYSNVTIDSALDRQRGRTGAARDRAVEQTLESFANDQPFTPLCRPTAKHVWNGDRFVGFDRHPLSERYAFVDIESIAPDGTLRAVVTDERVTRHFNPLGIGGRHSCSPIDDLLYDSLATTVDGDVHPWLADSWAWEDGTATLTLRETSWHDGEPVSAEDVVFTYDFLADTSMDSAEAPIPAPLYRGLATAIADVTRLDDHRVRITAEAGRAAAEQAFTIPILPAHIWRDRTESAEFVDVETPSGATVAVVTDNVPPIGSGLFTFDDREEGERLTLSRNGDHFTTTADLPETPITTLEVTVTEDTEAAVAAIEDSEADLTLSALDPETASSYTAAPPLVTHERPSQSLYYIGYNVRNAPLLNPNFRRTIASLLDKASIAESIFAGAATPVASPLGNPWQPASLEWDGADPVTPFLGEDGELDVDAVRSEFRSIGHRYDDDGNLLVRS</sequence>
<dbReference type="PANTHER" id="PTHR30290">
    <property type="entry name" value="PERIPLASMIC BINDING COMPONENT OF ABC TRANSPORTER"/>
    <property type="match status" value="1"/>
</dbReference>
<dbReference type="STRING" id="797302.Halru_0869"/>
<dbReference type="GeneID" id="14375123"/>
<dbReference type="Gene3D" id="3.40.190.10">
    <property type="entry name" value="Periplasmic binding protein-like II"/>
    <property type="match status" value="1"/>
</dbReference>
<dbReference type="HOGENOM" id="CLU_035683_0_0_2"/>
<dbReference type="PANTHER" id="PTHR30290:SF9">
    <property type="entry name" value="OLIGOPEPTIDE-BINDING PROTEIN APPA"/>
    <property type="match status" value="1"/>
</dbReference>
<proteinExistence type="inferred from homology"/>
<gene>
    <name evidence="5" type="ordered locus">Halru_0869</name>
</gene>
<dbReference type="Pfam" id="PF00496">
    <property type="entry name" value="SBP_bac_5"/>
    <property type="match status" value="1"/>
</dbReference>
<dbReference type="eggNOG" id="arCOG09176">
    <property type="taxonomic scope" value="Archaea"/>
</dbReference>
<dbReference type="InterPro" id="IPR039424">
    <property type="entry name" value="SBP_5"/>
</dbReference>
<dbReference type="EMBL" id="CP003050">
    <property type="protein sequence ID" value="AGB15493.1"/>
    <property type="molecule type" value="Genomic_DNA"/>
</dbReference>
<dbReference type="Proteomes" id="UP000010846">
    <property type="component" value="Chromosome"/>
</dbReference>
<dbReference type="SUPFAM" id="SSF53850">
    <property type="entry name" value="Periplasmic binding protein-like II"/>
    <property type="match status" value="2"/>
</dbReference>
<dbReference type="OrthoDB" id="194307at2157"/>
<dbReference type="GO" id="GO:1904680">
    <property type="term" value="F:peptide transmembrane transporter activity"/>
    <property type="evidence" value="ECO:0007669"/>
    <property type="project" value="TreeGrafter"/>
</dbReference>
<dbReference type="GO" id="GO:0015833">
    <property type="term" value="P:peptide transport"/>
    <property type="evidence" value="ECO:0007669"/>
    <property type="project" value="TreeGrafter"/>
</dbReference>
<dbReference type="InterPro" id="IPR000914">
    <property type="entry name" value="SBP_5_dom"/>
</dbReference>
<protein>
    <submittedName>
        <fullName evidence="5">Extracellular solute-binding protein, family 5</fullName>
    </submittedName>
</protein>
<evidence type="ECO:0000313" key="6">
    <source>
        <dbReference type="Proteomes" id="UP000010846"/>
    </source>
</evidence>
<evidence type="ECO:0000313" key="5">
    <source>
        <dbReference type="EMBL" id="AGB15493.1"/>
    </source>
</evidence>
<evidence type="ECO:0000256" key="3">
    <source>
        <dbReference type="ARBA" id="ARBA00022729"/>
    </source>
</evidence>
<organism evidence="5 6">
    <name type="scientific">Halovivax ruber (strain DSM 18193 / JCM 13892 / XH-70)</name>
    <dbReference type="NCBI Taxonomy" id="797302"/>
    <lineage>
        <taxon>Archaea</taxon>
        <taxon>Methanobacteriati</taxon>
        <taxon>Methanobacteriota</taxon>
        <taxon>Stenosarchaea group</taxon>
        <taxon>Halobacteria</taxon>
        <taxon>Halobacteriales</taxon>
        <taxon>Natrialbaceae</taxon>
        <taxon>Halovivax</taxon>
    </lineage>
</organism>
<keyword evidence="6" id="KW-1185">Reference proteome</keyword>
<evidence type="ECO:0000256" key="2">
    <source>
        <dbReference type="ARBA" id="ARBA00022448"/>
    </source>
</evidence>
<keyword evidence="3" id="KW-0732">Signal</keyword>
<name>L0I9J3_HALRX</name>
<evidence type="ECO:0000256" key="1">
    <source>
        <dbReference type="ARBA" id="ARBA00005695"/>
    </source>
</evidence>
<feature type="domain" description="Solute-binding protein family 5" evidence="4">
    <location>
        <begin position="258"/>
        <end position="541"/>
    </location>
</feature>
<dbReference type="AlphaFoldDB" id="L0I9J3"/>
<dbReference type="PROSITE" id="PS51257">
    <property type="entry name" value="PROKAR_LIPOPROTEIN"/>
    <property type="match status" value="1"/>
</dbReference>
<reference evidence="5" key="1">
    <citation type="submission" date="2011-09" db="EMBL/GenBank/DDBJ databases">
        <title>Complete sequence of Halovivax ruber XH-70.</title>
        <authorList>
            <consortium name="US DOE Joint Genome Institute"/>
            <person name="Lucas S."/>
            <person name="Han J."/>
            <person name="Lapidus A."/>
            <person name="Cheng J.-F."/>
            <person name="Goodwin L."/>
            <person name="Pitluck S."/>
            <person name="Peters L."/>
            <person name="Mikhailova N."/>
            <person name="Davenport K."/>
            <person name="Detter J.C."/>
            <person name="Han C."/>
            <person name="Tapia R."/>
            <person name="Land M."/>
            <person name="Hauser L."/>
            <person name="Kyrpides N."/>
            <person name="Ivanova N."/>
            <person name="Pagani I."/>
            <person name="Sproer C."/>
            <person name="Anderson I."/>
            <person name="Woyke T."/>
        </authorList>
    </citation>
    <scope>NUCLEOTIDE SEQUENCE</scope>
    <source>
        <strain evidence="5">XH-70</strain>
    </source>
</reference>
<keyword evidence="2" id="KW-0813">Transport</keyword>
<dbReference type="RefSeq" id="WP_015300160.1">
    <property type="nucleotide sequence ID" value="NC_019964.1"/>
</dbReference>
<dbReference type="Gene3D" id="3.10.105.10">
    <property type="entry name" value="Dipeptide-binding Protein, Domain 3"/>
    <property type="match status" value="2"/>
</dbReference>